<dbReference type="Pfam" id="PF00498">
    <property type="entry name" value="FHA"/>
    <property type="match status" value="1"/>
</dbReference>
<dbReference type="PANTHER" id="PTHR45881:SF3">
    <property type="entry name" value="FORKHEAD BOX PROTEIN K2"/>
    <property type="match status" value="1"/>
</dbReference>
<dbReference type="GO" id="GO:0000981">
    <property type="term" value="F:DNA-binding transcription factor activity, RNA polymerase II-specific"/>
    <property type="evidence" value="ECO:0007669"/>
    <property type="project" value="TreeGrafter"/>
</dbReference>
<keyword evidence="8" id="KW-1185">Reference proteome</keyword>
<evidence type="ECO:0000256" key="4">
    <source>
        <dbReference type="ARBA" id="ARBA00023242"/>
    </source>
</evidence>
<gene>
    <name evidence="7" type="ORF">DC041_0008543</name>
</gene>
<evidence type="ECO:0000256" key="5">
    <source>
        <dbReference type="SAM" id="MobiDB-lite"/>
    </source>
</evidence>
<reference evidence="7 8" key="1">
    <citation type="journal article" date="2019" name="PLoS Pathog.">
        <title>Genome sequence of the bovine parasite Schistosoma bovis Tanzania.</title>
        <authorList>
            <person name="Oey H."/>
            <person name="Zakrzewski M."/>
            <person name="Gobert G."/>
            <person name="Gravermann K."/>
            <person name="Stoye J."/>
            <person name="Jones M."/>
            <person name="Mcmanus D."/>
            <person name="Krause L."/>
        </authorList>
    </citation>
    <scope>NUCLEOTIDE SEQUENCE [LARGE SCALE GENOMIC DNA]</scope>
    <source>
        <strain evidence="7 8">TAN1997</strain>
    </source>
</reference>
<evidence type="ECO:0000256" key="3">
    <source>
        <dbReference type="ARBA" id="ARBA00023163"/>
    </source>
</evidence>
<evidence type="ECO:0000313" key="8">
    <source>
        <dbReference type="Proteomes" id="UP000290809"/>
    </source>
</evidence>
<evidence type="ECO:0000259" key="6">
    <source>
        <dbReference type="PROSITE" id="PS50006"/>
    </source>
</evidence>
<dbReference type="GO" id="GO:0005634">
    <property type="term" value="C:nucleus"/>
    <property type="evidence" value="ECO:0007669"/>
    <property type="project" value="UniProtKB-SubCell"/>
</dbReference>
<dbReference type="STRING" id="6184.A0A430QJ41"/>
<evidence type="ECO:0000256" key="1">
    <source>
        <dbReference type="ARBA" id="ARBA00004123"/>
    </source>
</evidence>
<proteinExistence type="predicted"/>
<protein>
    <recommendedName>
        <fullName evidence="6">FHA domain-containing protein</fullName>
    </recommendedName>
</protein>
<keyword evidence="3" id="KW-0804">Transcription</keyword>
<evidence type="ECO:0000313" key="7">
    <source>
        <dbReference type="EMBL" id="RTG87711.1"/>
    </source>
</evidence>
<dbReference type="AlphaFoldDB" id="A0A430QJ41"/>
<dbReference type="InterPro" id="IPR008984">
    <property type="entry name" value="SMAD_FHA_dom_sf"/>
</dbReference>
<dbReference type="PROSITE" id="PS50006">
    <property type="entry name" value="FHA_DOMAIN"/>
    <property type="match status" value="1"/>
</dbReference>
<dbReference type="Gene3D" id="2.60.200.20">
    <property type="match status" value="1"/>
</dbReference>
<organism evidence="7 8">
    <name type="scientific">Schistosoma bovis</name>
    <name type="common">Blood fluke</name>
    <dbReference type="NCBI Taxonomy" id="6184"/>
    <lineage>
        <taxon>Eukaryota</taxon>
        <taxon>Metazoa</taxon>
        <taxon>Spiralia</taxon>
        <taxon>Lophotrochozoa</taxon>
        <taxon>Platyhelminthes</taxon>
        <taxon>Trematoda</taxon>
        <taxon>Digenea</taxon>
        <taxon>Strigeidida</taxon>
        <taxon>Schistosomatoidea</taxon>
        <taxon>Schistosomatidae</taxon>
        <taxon>Schistosoma</taxon>
    </lineage>
</organism>
<comment type="caution">
    <text evidence="7">The sequence shown here is derived from an EMBL/GenBank/DDBJ whole genome shotgun (WGS) entry which is preliminary data.</text>
</comment>
<dbReference type="SMART" id="SM00240">
    <property type="entry name" value="FHA"/>
    <property type="match status" value="1"/>
</dbReference>
<accession>A0A430QJ41</accession>
<name>A0A430QJ41_SCHBO</name>
<dbReference type="GO" id="GO:0000978">
    <property type="term" value="F:RNA polymerase II cis-regulatory region sequence-specific DNA binding"/>
    <property type="evidence" value="ECO:0007669"/>
    <property type="project" value="TreeGrafter"/>
</dbReference>
<keyword evidence="4" id="KW-0539">Nucleus</keyword>
<dbReference type="SUPFAM" id="SSF49879">
    <property type="entry name" value="SMAD/FHA domain"/>
    <property type="match status" value="1"/>
</dbReference>
<dbReference type="Proteomes" id="UP000290809">
    <property type="component" value="Unassembled WGS sequence"/>
</dbReference>
<sequence length="141" mass="16085">MIDNKRLSTKITGPSCTVVSDKPVVTVGRKSHIPVDVCLDDSECVSRKHLEIHRKNKDIYLRCLSKNGIFIDGSFHTGRPDFVLLVEFRCKLRFPSTNIVIIVEVVELEPFCHPKKRASWRSSLDHTNRGKPTLSTDQNNR</sequence>
<dbReference type="PANTHER" id="PTHR45881">
    <property type="entry name" value="CHECKPOINT SUPPRESSOR 1-LIKE, ISOFORM A-RELATED"/>
    <property type="match status" value="1"/>
</dbReference>
<evidence type="ECO:0000256" key="2">
    <source>
        <dbReference type="ARBA" id="ARBA00023015"/>
    </source>
</evidence>
<keyword evidence="2" id="KW-0805">Transcription regulation</keyword>
<feature type="region of interest" description="Disordered" evidence="5">
    <location>
        <begin position="122"/>
        <end position="141"/>
    </location>
</feature>
<dbReference type="InterPro" id="IPR000253">
    <property type="entry name" value="FHA_dom"/>
</dbReference>
<comment type="subcellular location">
    <subcellularLocation>
        <location evidence="1">Nucleus</location>
    </subcellularLocation>
</comment>
<dbReference type="EMBL" id="QMKO01001650">
    <property type="protein sequence ID" value="RTG87711.1"/>
    <property type="molecule type" value="Genomic_DNA"/>
</dbReference>
<feature type="domain" description="FHA" evidence="6">
    <location>
        <begin position="25"/>
        <end position="76"/>
    </location>
</feature>